<comment type="caution">
    <text evidence="2">The sequence shown here is derived from an EMBL/GenBank/DDBJ whole genome shotgun (WGS) entry which is preliminary data.</text>
</comment>
<accession>A0A2R6Q9E3</accession>
<dbReference type="InParanoid" id="A0A2R6Q9E3"/>
<dbReference type="GO" id="GO:0009330">
    <property type="term" value="C:DNA topoisomerase type II (double strand cut, ATP-hydrolyzing) complex"/>
    <property type="evidence" value="ECO:0007669"/>
    <property type="project" value="InterPro"/>
</dbReference>
<evidence type="ECO:0000256" key="1">
    <source>
        <dbReference type="SAM" id="MobiDB-lite"/>
    </source>
</evidence>
<dbReference type="InterPro" id="IPR033246">
    <property type="entry name" value="BIN4"/>
</dbReference>
<dbReference type="PANTHER" id="PTHR34810:SF1">
    <property type="entry name" value="DNA-BINDING PROTEIN BIN4"/>
    <property type="match status" value="1"/>
</dbReference>
<reference evidence="3" key="2">
    <citation type="journal article" date="2018" name="BMC Genomics">
        <title>A manually annotated Actinidia chinensis var. chinensis (kiwifruit) genome highlights the challenges associated with draft genomes and gene prediction in plants.</title>
        <authorList>
            <person name="Pilkington S.M."/>
            <person name="Crowhurst R."/>
            <person name="Hilario E."/>
            <person name="Nardozza S."/>
            <person name="Fraser L."/>
            <person name="Peng Y."/>
            <person name="Gunaseelan K."/>
            <person name="Simpson R."/>
            <person name="Tahir J."/>
            <person name="Deroles S.C."/>
            <person name="Templeton K."/>
            <person name="Luo Z."/>
            <person name="Davy M."/>
            <person name="Cheng C."/>
            <person name="McNeilage M."/>
            <person name="Scaglione D."/>
            <person name="Liu Y."/>
            <person name="Zhang Q."/>
            <person name="Datson P."/>
            <person name="De Silva N."/>
            <person name="Gardiner S.E."/>
            <person name="Bassett H."/>
            <person name="Chagne D."/>
            <person name="McCallum J."/>
            <person name="Dzierzon H."/>
            <person name="Deng C."/>
            <person name="Wang Y.Y."/>
            <person name="Barron L."/>
            <person name="Manako K."/>
            <person name="Bowen J."/>
            <person name="Foster T.M."/>
            <person name="Erridge Z.A."/>
            <person name="Tiffin H."/>
            <person name="Waite C.N."/>
            <person name="Davies K.M."/>
            <person name="Grierson E.P."/>
            <person name="Laing W.A."/>
            <person name="Kirk R."/>
            <person name="Chen X."/>
            <person name="Wood M."/>
            <person name="Montefiori M."/>
            <person name="Brummell D.A."/>
            <person name="Schwinn K.E."/>
            <person name="Catanach A."/>
            <person name="Fullerton C."/>
            <person name="Li D."/>
            <person name="Meiyalaghan S."/>
            <person name="Nieuwenhuizen N."/>
            <person name="Read N."/>
            <person name="Prakash R."/>
            <person name="Hunter D."/>
            <person name="Zhang H."/>
            <person name="McKenzie M."/>
            <person name="Knabel M."/>
            <person name="Harris A."/>
            <person name="Allan A.C."/>
            <person name="Gleave A."/>
            <person name="Chen A."/>
            <person name="Janssen B.J."/>
            <person name="Plunkett B."/>
            <person name="Ampomah-Dwamena C."/>
            <person name="Voogd C."/>
            <person name="Leif D."/>
            <person name="Lafferty D."/>
            <person name="Souleyre E.J.F."/>
            <person name="Varkonyi-Gasic E."/>
            <person name="Gambi F."/>
            <person name="Hanley J."/>
            <person name="Yao J.L."/>
            <person name="Cheung J."/>
            <person name="David K.M."/>
            <person name="Warren B."/>
            <person name="Marsh K."/>
            <person name="Snowden K.C."/>
            <person name="Lin-Wang K."/>
            <person name="Brian L."/>
            <person name="Martinez-Sanchez M."/>
            <person name="Wang M."/>
            <person name="Ileperuma N."/>
            <person name="Macnee N."/>
            <person name="Campin R."/>
            <person name="McAtee P."/>
            <person name="Drummond R.S.M."/>
            <person name="Espley R.V."/>
            <person name="Ireland H.S."/>
            <person name="Wu R."/>
            <person name="Atkinson R.G."/>
            <person name="Karunairetnam S."/>
            <person name="Bulley S."/>
            <person name="Chunkath S."/>
            <person name="Hanley Z."/>
            <person name="Storey R."/>
            <person name="Thrimawithana A.H."/>
            <person name="Thomson S."/>
            <person name="David C."/>
            <person name="Testolin R."/>
            <person name="Huang H."/>
            <person name="Hellens R.P."/>
            <person name="Schaffer R.J."/>
        </authorList>
    </citation>
    <scope>NUCLEOTIDE SEQUENCE [LARGE SCALE GENOMIC DNA]</scope>
    <source>
        <strain evidence="3">cv. Red5</strain>
    </source>
</reference>
<feature type="region of interest" description="Disordered" evidence="1">
    <location>
        <begin position="1"/>
        <end position="168"/>
    </location>
</feature>
<name>A0A2R6Q9E3_ACTCC</name>
<dbReference type="GO" id="GO:0042023">
    <property type="term" value="P:DNA endoreduplication"/>
    <property type="evidence" value="ECO:0007669"/>
    <property type="project" value="InterPro"/>
</dbReference>
<feature type="compositionally biased region" description="Basic and acidic residues" evidence="1">
    <location>
        <begin position="99"/>
        <end position="109"/>
    </location>
</feature>
<feature type="compositionally biased region" description="Polar residues" evidence="1">
    <location>
        <begin position="112"/>
        <end position="124"/>
    </location>
</feature>
<reference evidence="2 3" key="1">
    <citation type="submission" date="2017-07" db="EMBL/GenBank/DDBJ databases">
        <title>An improved, manually edited Actinidia chinensis var. chinensis (kiwifruit) genome highlights the challenges associated with draft genomes and gene prediction in plants.</title>
        <authorList>
            <person name="Pilkington S."/>
            <person name="Crowhurst R."/>
            <person name="Hilario E."/>
            <person name="Nardozza S."/>
            <person name="Fraser L."/>
            <person name="Peng Y."/>
            <person name="Gunaseelan K."/>
            <person name="Simpson R."/>
            <person name="Tahir J."/>
            <person name="Deroles S."/>
            <person name="Templeton K."/>
            <person name="Luo Z."/>
            <person name="Davy M."/>
            <person name="Cheng C."/>
            <person name="Mcneilage M."/>
            <person name="Scaglione D."/>
            <person name="Liu Y."/>
            <person name="Zhang Q."/>
            <person name="Datson P."/>
            <person name="De Silva N."/>
            <person name="Gardiner S."/>
            <person name="Bassett H."/>
            <person name="Chagne D."/>
            <person name="Mccallum J."/>
            <person name="Dzierzon H."/>
            <person name="Deng C."/>
            <person name="Wang Y.-Y."/>
            <person name="Barron N."/>
            <person name="Manako K."/>
            <person name="Bowen J."/>
            <person name="Foster T."/>
            <person name="Erridge Z."/>
            <person name="Tiffin H."/>
            <person name="Waite C."/>
            <person name="Davies K."/>
            <person name="Grierson E."/>
            <person name="Laing W."/>
            <person name="Kirk R."/>
            <person name="Chen X."/>
            <person name="Wood M."/>
            <person name="Montefiori M."/>
            <person name="Brummell D."/>
            <person name="Schwinn K."/>
            <person name="Catanach A."/>
            <person name="Fullerton C."/>
            <person name="Li D."/>
            <person name="Meiyalaghan S."/>
            <person name="Nieuwenhuizen N."/>
            <person name="Read N."/>
            <person name="Prakash R."/>
            <person name="Hunter D."/>
            <person name="Zhang H."/>
            <person name="Mckenzie M."/>
            <person name="Knabel M."/>
            <person name="Harris A."/>
            <person name="Allan A."/>
            <person name="Chen A."/>
            <person name="Janssen B."/>
            <person name="Plunkett B."/>
            <person name="Dwamena C."/>
            <person name="Voogd C."/>
            <person name="Leif D."/>
            <person name="Lafferty D."/>
            <person name="Souleyre E."/>
            <person name="Varkonyi-Gasic E."/>
            <person name="Gambi F."/>
            <person name="Hanley J."/>
            <person name="Yao J.-L."/>
            <person name="Cheung J."/>
            <person name="David K."/>
            <person name="Warren B."/>
            <person name="Marsh K."/>
            <person name="Snowden K."/>
            <person name="Lin-Wang K."/>
            <person name="Brian L."/>
            <person name="Martinez-Sanchez M."/>
            <person name="Wang M."/>
            <person name="Ileperuma N."/>
            <person name="Macnee N."/>
            <person name="Campin R."/>
            <person name="Mcatee P."/>
            <person name="Drummond R."/>
            <person name="Espley R."/>
            <person name="Ireland H."/>
            <person name="Wu R."/>
            <person name="Atkinson R."/>
            <person name="Karunairetnam S."/>
            <person name="Bulley S."/>
            <person name="Chunkath S."/>
            <person name="Hanley Z."/>
            <person name="Storey R."/>
            <person name="Thrimawithana A."/>
            <person name="Thomson S."/>
            <person name="David C."/>
            <person name="Testolin R."/>
        </authorList>
    </citation>
    <scope>NUCLEOTIDE SEQUENCE [LARGE SCALE GENOMIC DNA]</scope>
    <source>
        <strain evidence="3">cv. Red5</strain>
        <tissue evidence="2">Young leaf</tissue>
    </source>
</reference>
<dbReference type="Proteomes" id="UP000241394">
    <property type="component" value="Chromosome LG18"/>
</dbReference>
<feature type="compositionally biased region" description="Polar residues" evidence="1">
    <location>
        <begin position="17"/>
        <end position="36"/>
    </location>
</feature>
<feature type="compositionally biased region" description="Basic and acidic residues" evidence="1">
    <location>
        <begin position="38"/>
        <end position="66"/>
    </location>
</feature>
<feature type="region of interest" description="Disordered" evidence="1">
    <location>
        <begin position="304"/>
        <end position="373"/>
    </location>
</feature>
<feature type="compositionally biased region" description="Basic residues" evidence="1">
    <location>
        <begin position="355"/>
        <end position="373"/>
    </location>
</feature>
<organism evidence="2 3">
    <name type="scientific">Actinidia chinensis var. chinensis</name>
    <name type="common">Chinese soft-hair kiwi</name>
    <dbReference type="NCBI Taxonomy" id="1590841"/>
    <lineage>
        <taxon>Eukaryota</taxon>
        <taxon>Viridiplantae</taxon>
        <taxon>Streptophyta</taxon>
        <taxon>Embryophyta</taxon>
        <taxon>Tracheophyta</taxon>
        <taxon>Spermatophyta</taxon>
        <taxon>Magnoliopsida</taxon>
        <taxon>eudicotyledons</taxon>
        <taxon>Gunneridae</taxon>
        <taxon>Pentapetalae</taxon>
        <taxon>asterids</taxon>
        <taxon>Ericales</taxon>
        <taxon>Actinidiaceae</taxon>
        <taxon>Actinidia</taxon>
    </lineage>
</organism>
<feature type="compositionally biased region" description="Basic and acidic residues" evidence="1">
    <location>
        <begin position="1"/>
        <end position="10"/>
    </location>
</feature>
<gene>
    <name evidence="2" type="ORF">CEY00_Acc20378</name>
</gene>
<keyword evidence="2" id="KW-0238">DNA-binding</keyword>
<dbReference type="GO" id="GO:0003690">
    <property type="term" value="F:double-stranded DNA binding"/>
    <property type="evidence" value="ECO:0007669"/>
    <property type="project" value="InterPro"/>
</dbReference>
<dbReference type="AlphaFoldDB" id="A0A2R6Q9E3"/>
<dbReference type="Gramene" id="PSS04523">
    <property type="protein sequence ID" value="PSS04523"/>
    <property type="gene ID" value="CEY00_Acc20378"/>
</dbReference>
<feature type="compositionally biased region" description="Low complexity" evidence="1">
    <location>
        <begin position="68"/>
        <end position="78"/>
    </location>
</feature>
<dbReference type="OMA" id="QTDQNEG"/>
<dbReference type="PANTHER" id="PTHR34810">
    <property type="entry name" value="DNA-BINDING PROTEIN BIN4"/>
    <property type="match status" value="1"/>
</dbReference>
<dbReference type="GO" id="GO:0051276">
    <property type="term" value="P:chromosome organization"/>
    <property type="evidence" value="ECO:0007669"/>
    <property type="project" value="TreeGrafter"/>
</dbReference>
<dbReference type="OrthoDB" id="549068at2759"/>
<evidence type="ECO:0000313" key="2">
    <source>
        <dbReference type="EMBL" id="PSS04523.1"/>
    </source>
</evidence>
<evidence type="ECO:0000313" key="3">
    <source>
        <dbReference type="Proteomes" id="UP000241394"/>
    </source>
</evidence>
<dbReference type="EMBL" id="NKQK01000018">
    <property type="protein sequence ID" value="PSS04523.1"/>
    <property type="molecule type" value="Genomic_DNA"/>
</dbReference>
<dbReference type="STRING" id="1590841.A0A2R6Q9E3"/>
<dbReference type="FunCoup" id="A0A2R6Q9E3">
    <property type="interactions" value="287"/>
</dbReference>
<keyword evidence="3" id="KW-1185">Reference proteome</keyword>
<protein>
    <submittedName>
        <fullName evidence="2">DNA-binding protein</fullName>
    </submittedName>
</protein>
<dbReference type="GO" id="GO:0005634">
    <property type="term" value="C:nucleus"/>
    <property type="evidence" value="ECO:0007669"/>
    <property type="project" value="TreeGrafter"/>
</dbReference>
<proteinExistence type="predicted"/>
<sequence>MGSSREESPDWLRCFQAPTQSVLTLSSGSESASPNDSPLRDTEPKEDGQDVPISDRGEESPLDKPLKGKSPSKLPKAKNTPAKKRKTDIHRSAGGGKSVKQEKSAKRAETNAPDNSVWTLSSDSESPHYSPIREASIGKSPKKRVKTEDPVLPKKKKANSGIDKKGNDGDVEVAKEEIAEKHIEPHFSSSRLPLVLSEKVNRSKALVECEGESIDLSGDVGAVGRVVVSDNPSGNQEVFFDLKGTIYKTTIVPSRTFCVVSFGQSEAKIEAIMNDFIQLTPQSNVYEAETMVEGTLDGFLFDSEDDADKVPKTVPDQTDQNEGGGEQSNKKRKTKSEKTSGVVRKRGKAAGGKPPPKKAKKKTQAVKKSKTKK</sequence>